<evidence type="ECO:0000259" key="6">
    <source>
        <dbReference type="Pfam" id="PF13004"/>
    </source>
</evidence>
<comment type="similarity">
    <text evidence="1">Belongs to the peptidase C25 family.</text>
</comment>
<dbReference type="AlphaFoldDB" id="A0A134B1R0"/>
<dbReference type="Gene3D" id="2.60.40.10">
    <property type="entry name" value="Immunoglobulins"/>
    <property type="match status" value="2"/>
</dbReference>
<dbReference type="EMBL" id="LSDK01000131">
    <property type="protein sequence ID" value="KXB73871.1"/>
    <property type="molecule type" value="Genomic_DNA"/>
</dbReference>
<dbReference type="Proteomes" id="UP000070224">
    <property type="component" value="Unassembled WGS sequence"/>
</dbReference>
<accession>A0A134B1R0</accession>
<evidence type="ECO:0000256" key="3">
    <source>
        <dbReference type="ARBA" id="ARBA00022807"/>
    </source>
</evidence>
<dbReference type="CDD" id="cd14948">
    <property type="entry name" value="BACON"/>
    <property type="match status" value="2"/>
</dbReference>
<dbReference type="GO" id="GO:0008234">
    <property type="term" value="F:cysteine-type peptidase activity"/>
    <property type="evidence" value="ECO:0007669"/>
    <property type="project" value="UniProtKB-KW"/>
</dbReference>
<keyword evidence="3" id="KW-0788">Thiol protease</keyword>
<keyword evidence="3" id="KW-0378">Hydrolase</keyword>
<dbReference type="OrthoDB" id="1057389at2"/>
<organism evidence="7 8">
    <name type="scientific">Porphyromonas somerae</name>
    <dbReference type="NCBI Taxonomy" id="322095"/>
    <lineage>
        <taxon>Bacteria</taxon>
        <taxon>Pseudomonadati</taxon>
        <taxon>Bacteroidota</taxon>
        <taxon>Bacteroidia</taxon>
        <taxon>Bacteroidales</taxon>
        <taxon>Porphyromonadaceae</taxon>
        <taxon>Porphyromonas</taxon>
    </lineage>
</organism>
<dbReference type="PATRIC" id="fig|322095.3.peg.1865"/>
<keyword evidence="8" id="KW-1185">Reference proteome</keyword>
<reference evidence="8" key="1">
    <citation type="submission" date="2016-01" db="EMBL/GenBank/DDBJ databases">
        <authorList>
            <person name="Mitreva M."/>
            <person name="Pepin K.H."/>
            <person name="Mihindukulasuriya K.A."/>
            <person name="Fulton R."/>
            <person name="Fronick C."/>
            <person name="O'Laughlin M."/>
            <person name="Miner T."/>
            <person name="Herter B."/>
            <person name="Rosa B.A."/>
            <person name="Cordes M."/>
            <person name="Tomlinson C."/>
            <person name="Wollam A."/>
            <person name="Palsikar V.B."/>
            <person name="Mardis E.R."/>
            <person name="Wilson R.K."/>
        </authorList>
    </citation>
    <scope>NUCLEOTIDE SEQUENCE [LARGE SCALE GENOMIC DNA]</scope>
    <source>
        <strain evidence="8">KA00683</strain>
    </source>
</reference>
<sequence length="529" mass="59224">MKHLLNLLGALTLLLLLPSCQGQSDVEEATLDLSTESLTFAKEASEQTVTISTNRDTWMAFSPQEASWITLRQEGNTLHVKAEANEMGRERTGAVIVNAGGTQRRISVRQSAADILLQPETMQISFFREGGRKTVSLKTNAADLRVDLAPGTDWLTVESQSRDGFTLVAKPTTEKLRRTTKVTIASGNSVQELAVEQEGSLPYVLPLLTFPARLGEVMQYEQGRGHIMVRVPDGFSSNASYRFMTRSKLIPYIEYQYSQDNDEVYYATRTQCTDISLVKDNPDFEAFLLEYGFTRDHEEKAGKVIVYTKKDFPALLSVVFGTDDASIRTVYLAIQDKAYPTFTKLPMHRQDVFLGSRPLGKLGASQDEVRAQEKTWKSSLDTKISEPGYDRFIPESTTGDREAELLRGYFYTTADAEIPEGDPYINHVQGLQAAYADLSLAFWRDPVGKLHLTREVMEFMAAAGFPFYGTFPGGNEAFFNKKTGKAYIFTPVKEGGKSILEIQCYYDKPSADASAIRSSLERHLSRRKR</sequence>
<dbReference type="GO" id="GO:0006508">
    <property type="term" value="P:proteolysis"/>
    <property type="evidence" value="ECO:0007669"/>
    <property type="project" value="UniProtKB-KW"/>
</dbReference>
<evidence type="ECO:0000256" key="4">
    <source>
        <dbReference type="ARBA" id="ARBA00023026"/>
    </source>
</evidence>
<evidence type="ECO:0000313" key="8">
    <source>
        <dbReference type="Proteomes" id="UP000070224"/>
    </source>
</evidence>
<dbReference type="InterPro" id="IPR024361">
    <property type="entry name" value="BACON"/>
</dbReference>
<keyword evidence="4" id="KW-0843">Virulence</keyword>
<comment type="caution">
    <text evidence="7">The sequence shown here is derived from an EMBL/GenBank/DDBJ whole genome shotgun (WGS) entry which is preliminary data.</text>
</comment>
<evidence type="ECO:0000256" key="5">
    <source>
        <dbReference type="SAM" id="SignalP"/>
    </source>
</evidence>
<dbReference type="RefSeq" id="WP_060935966.1">
    <property type="nucleotide sequence ID" value="NZ_KQ960464.1"/>
</dbReference>
<feature type="chain" id="PRO_5007461894" description="BACON domain-containing protein" evidence="5">
    <location>
        <begin position="23"/>
        <end position="529"/>
    </location>
</feature>
<proteinExistence type="inferred from homology"/>
<gene>
    <name evidence="7" type="ORF">HMPREF3185_01890</name>
</gene>
<name>A0A134B1R0_9PORP</name>
<keyword evidence="2" id="KW-0645">Protease</keyword>
<dbReference type="InterPro" id="IPR013783">
    <property type="entry name" value="Ig-like_fold"/>
</dbReference>
<feature type="signal peptide" evidence="5">
    <location>
        <begin position="1"/>
        <end position="22"/>
    </location>
</feature>
<dbReference type="Pfam" id="PF13004">
    <property type="entry name" value="BACON"/>
    <property type="match status" value="1"/>
</dbReference>
<evidence type="ECO:0000313" key="7">
    <source>
        <dbReference type="EMBL" id="KXB73871.1"/>
    </source>
</evidence>
<keyword evidence="5" id="KW-0732">Signal</keyword>
<evidence type="ECO:0000256" key="1">
    <source>
        <dbReference type="ARBA" id="ARBA00006067"/>
    </source>
</evidence>
<dbReference type="STRING" id="322095.HMPREF3185_01890"/>
<feature type="domain" description="BACON" evidence="6">
    <location>
        <begin position="65"/>
        <end position="110"/>
    </location>
</feature>
<protein>
    <recommendedName>
        <fullName evidence="6">BACON domain-containing protein</fullName>
    </recommendedName>
</protein>
<evidence type="ECO:0000256" key="2">
    <source>
        <dbReference type="ARBA" id="ARBA00022670"/>
    </source>
</evidence>